<dbReference type="GO" id="GO:0005524">
    <property type="term" value="F:ATP binding"/>
    <property type="evidence" value="ECO:0007669"/>
    <property type="project" value="InterPro"/>
</dbReference>
<dbReference type="InterPro" id="IPR027417">
    <property type="entry name" value="P-loop_NTPase"/>
</dbReference>
<dbReference type="RefSeq" id="WP_168442379.1">
    <property type="nucleotide sequence ID" value="NZ_CAAHFG010000002.1"/>
</dbReference>
<feature type="domain" description="ATPase dynein-related AAA" evidence="1">
    <location>
        <begin position="30"/>
        <end position="155"/>
    </location>
</feature>
<evidence type="ECO:0000313" key="2">
    <source>
        <dbReference type="EMBL" id="VGO15107.1"/>
    </source>
</evidence>
<keyword evidence="3" id="KW-1185">Reference proteome</keyword>
<dbReference type="Pfam" id="PF07728">
    <property type="entry name" value="AAA_5"/>
    <property type="match status" value="1"/>
</dbReference>
<evidence type="ECO:0000259" key="1">
    <source>
        <dbReference type="Pfam" id="PF07728"/>
    </source>
</evidence>
<dbReference type="AlphaFoldDB" id="A0A6C2U5M3"/>
<accession>A0A6C2U5M3</accession>
<dbReference type="InterPro" id="IPR011704">
    <property type="entry name" value="ATPase_dyneun-rel_AAA"/>
</dbReference>
<dbReference type="InterPro" id="IPR050764">
    <property type="entry name" value="CbbQ/NirQ/NorQ/GpvN"/>
</dbReference>
<dbReference type="Gene3D" id="3.40.50.300">
    <property type="entry name" value="P-loop containing nucleotide triphosphate hydrolases"/>
    <property type="match status" value="1"/>
</dbReference>
<reference evidence="2 3" key="1">
    <citation type="submission" date="2019-04" db="EMBL/GenBank/DDBJ databases">
        <authorList>
            <person name="Van Vliet M D."/>
        </authorList>
    </citation>
    <scope>NUCLEOTIDE SEQUENCE [LARGE SCALE GENOMIC DNA]</scope>
    <source>
        <strain evidence="2 3">F1</strain>
    </source>
</reference>
<organism evidence="2 3">
    <name type="scientific">Pontiella desulfatans</name>
    <dbReference type="NCBI Taxonomy" id="2750659"/>
    <lineage>
        <taxon>Bacteria</taxon>
        <taxon>Pseudomonadati</taxon>
        <taxon>Kiritimatiellota</taxon>
        <taxon>Kiritimatiellia</taxon>
        <taxon>Kiritimatiellales</taxon>
        <taxon>Pontiellaceae</taxon>
        <taxon>Pontiella</taxon>
    </lineage>
</organism>
<name>A0A6C2U5M3_PONDE</name>
<gene>
    <name evidence="2" type="ORF">PDESU_03687</name>
</gene>
<dbReference type="PANTHER" id="PTHR42759">
    <property type="entry name" value="MOXR FAMILY PROTEIN"/>
    <property type="match status" value="1"/>
</dbReference>
<proteinExistence type="predicted"/>
<evidence type="ECO:0000313" key="3">
    <source>
        <dbReference type="Proteomes" id="UP000366872"/>
    </source>
</evidence>
<dbReference type="EMBL" id="CAAHFG010000002">
    <property type="protein sequence ID" value="VGO15107.1"/>
    <property type="molecule type" value="Genomic_DNA"/>
</dbReference>
<dbReference type="SUPFAM" id="SSF52540">
    <property type="entry name" value="P-loop containing nucleoside triphosphate hydrolases"/>
    <property type="match status" value="1"/>
</dbReference>
<dbReference type="Proteomes" id="UP000366872">
    <property type="component" value="Unassembled WGS sequence"/>
</dbReference>
<dbReference type="GO" id="GO:0016887">
    <property type="term" value="F:ATP hydrolysis activity"/>
    <property type="evidence" value="ECO:0007669"/>
    <property type="project" value="InterPro"/>
</dbReference>
<sequence>MKKLLEQLGIYGWSMGDENLAMASLLTGDPLLMVGAHGAAKTHAAGKIAQAMGWKFMAYDASKALFEDVLGFPNVESLKQGRVEYVPSAVTVWDKQFVLIDEINRAVPELQAKWLEIIRSRKIMGFETEVKWVWSAMNPMGGRYNGTQQMDAALIGRYATFLYPPEALDMDEVDRIKVLRHINGDDAPSIGEWCPQSETKTVSKAETEEAGRQIRKVLQKAGPLFQTLENDFQSLGEFLSRLAVLVMKETDGSVKLDGRRLGFMYRSLLANRAVELSRTALLGESLPEFAQSAKQVILASIPMGLNDEGINRENMLHKVEICLDLLSDYFSEGGNFQRVETVYRLFTTTDLFEKAEILLGEDLSEMVKLKAWNDLCDTPENITPLAYIALKVESLHPGKIPSELLEKVGGSIDLQNLQTDTIPGLTGANIELIESVEALLDQPDDLRRMIAYETVRRLVVQSGLTKERLDRTAKKITQTAEKIEGLLNKNRHESEG</sequence>
<dbReference type="PANTHER" id="PTHR42759:SF1">
    <property type="entry name" value="MAGNESIUM-CHELATASE SUBUNIT CHLD"/>
    <property type="match status" value="1"/>
</dbReference>
<protein>
    <recommendedName>
        <fullName evidence="1">ATPase dynein-related AAA domain-containing protein</fullName>
    </recommendedName>
</protein>